<dbReference type="GO" id="GO:0016042">
    <property type="term" value="P:lipid catabolic process"/>
    <property type="evidence" value="ECO:0000318"/>
    <property type="project" value="GO_Central"/>
</dbReference>
<comment type="similarity">
    <text evidence="2 4">Belongs to the AB hydrolase superfamily. Lipase family.</text>
</comment>
<dbReference type="PRINTS" id="PR00821">
    <property type="entry name" value="TAGLIPASE"/>
</dbReference>
<dbReference type="OMA" id="PETINIH"/>
<feature type="domain" description="Lipase" evidence="6">
    <location>
        <begin position="21"/>
        <end position="193"/>
    </location>
</feature>
<evidence type="ECO:0000256" key="3">
    <source>
        <dbReference type="ARBA" id="ARBA00022525"/>
    </source>
</evidence>
<dbReference type="InterPro" id="IPR000734">
    <property type="entry name" value="TAG_lipase"/>
</dbReference>
<sequence length="195" mass="21914">MMNRIIVVLFTLLYLQTALAREVCYGDLECFDNSASCHSLRFPPDSPAAVNTQFFLYTRSNQAQNDYHLLDRTDDEKLRSSLFDGQLKTKFIIHGYTDTIFSDYFQAIKDSLLNKEDMNVIMVDWNDGAVGGYNYLCRQNTRVVGREIAMLARALNRVHGAVYGDMHLIGHSLGAHTAGYAGAFQAGFGRITGNH</sequence>
<keyword evidence="5" id="KW-0732">Signal</keyword>
<dbReference type="InParanoid" id="A0A7M7P120"/>
<dbReference type="Gene3D" id="3.40.50.1820">
    <property type="entry name" value="alpha/beta hydrolase"/>
    <property type="match status" value="1"/>
</dbReference>
<dbReference type="RefSeq" id="XP_030842304.1">
    <property type="nucleotide sequence ID" value="XM_030986444.1"/>
</dbReference>
<protein>
    <recommendedName>
        <fullName evidence="6">Lipase domain-containing protein</fullName>
    </recommendedName>
</protein>
<reference evidence="7" key="2">
    <citation type="submission" date="2021-01" db="UniProtKB">
        <authorList>
            <consortium name="EnsemblMetazoa"/>
        </authorList>
    </citation>
    <scope>IDENTIFICATION</scope>
</reference>
<dbReference type="GO" id="GO:0005615">
    <property type="term" value="C:extracellular space"/>
    <property type="evidence" value="ECO:0000318"/>
    <property type="project" value="GO_Central"/>
</dbReference>
<keyword evidence="3" id="KW-0964">Secreted</keyword>
<evidence type="ECO:0000313" key="7">
    <source>
        <dbReference type="EnsemblMetazoa" id="XP_030842304"/>
    </source>
</evidence>
<comment type="subcellular location">
    <subcellularLocation>
        <location evidence="1">Secreted</location>
    </subcellularLocation>
</comment>
<dbReference type="KEGG" id="spu:592851"/>
<dbReference type="InterPro" id="IPR029058">
    <property type="entry name" value="AB_hydrolase_fold"/>
</dbReference>
<dbReference type="GeneID" id="592851"/>
<accession>A0A7M7P120</accession>
<dbReference type="PANTHER" id="PTHR11610">
    <property type="entry name" value="LIPASE"/>
    <property type="match status" value="1"/>
</dbReference>
<proteinExistence type="inferred from homology"/>
<dbReference type="AlphaFoldDB" id="A0A7M7P120"/>
<evidence type="ECO:0000256" key="2">
    <source>
        <dbReference type="ARBA" id="ARBA00010701"/>
    </source>
</evidence>
<keyword evidence="8" id="KW-1185">Reference proteome</keyword>
<name>A0A7M7P120_STRPU</name>
<feature type="signal peptide" evidence="5">
    <location>
        <begin position="1"/>
        <end position="20"/>
    </location>
</feature>
<dbReference type="EnsemblMetazoa" id="XM_030986444">
    <property type="protein sequence ID" value="XP_030842304"/>
    <property type="gene ID" value="LOC592851"/>
</dbReference>
<dbReference type="InterPro" id="IPR013818">
    <property type="entry name" value="Lipase"/>
</dbReference>
<dbReference type="PANTHER" id="PTHR11610:SF178">
    <property type="entry name" value="LIPASE MEMBER H-A-LIKE PROTEIN"/>
    <property type="match status" value="1"/>
</dbReference>
<evidence type="ECO:0000256" key="1">
    <source>
        <dbReference type="ARBA" id="ARBA00004613"/>
    </source>
</evidence>
<feature type="chain" id="PRO_5029529622" description="Lipase domain-containing protein" evidence="5">
    <location>
        <begin position="21"/>
        <end position="195"/>
    </location>
</feature>
<reference evidence="8" key="1">
    <citation type="submission" date="2015-02" db="EMBL/GenBank/DDBJ databases">
        <title>Genome sequencing for Strongylocentrotus purpuratus.</title>
        <authorList>
            <person name="Murali S."/>
            <person name="Liu Y."/>
            <person name="Vee V."/>
            <person name="English A."/>
            <person name="Wang M."/>
            <person name="Skinner E."/>
            <person name="Han Y."/>
            <person name="Muzny D.M."/>
            <person name="Worley K.C."/>
            <person name="Gibbs R.A."/>
        </authorList>
    </citation>
    <scope>NUCLEOTIDE SEQUENCE</scope>
</reference>
<dbReference type="SUPFAM" id="SSF53474">
    <property type="entry name" value="alpha/beta-Hydrolases"/>
    <property type="match status" value="1"/>
</dbReference>
<organism evidence="7 8">
    <name type="scientific">Strongylocentrotus purpuratus</name>
    <name type="common">Purple sea urchin</name>
    <dbReference type="NCBI Taxonomy" id="7668"/>
    <lineage>
        <taxon>Eukaryota</taxon>
        <taxon>Metazoa</taxon>
        <taxon>Echinodermata</taxon>
        <taxon>Eleutherozoa</taxon>
        <taxon>Echinozoa</taxon>
        <taxon>Echinoidea</taxon>
        <taxon>Euechinoidea</taxon>
        <taxon>Echinacea</taxon>
        <taxon>Camarodonta</taxon>
        <taxon>Echinidea</taxon>
        <taxon>Strongylocentrotidae</taxon>
        <taxon>Strongylocentrotus</taxon>
    </lineage>
</organism>
<evidence type="ECO:0000256" key="4">
    <source>
        <dbReference type="RuleBase" id="RU004262"/>
    </source>
</evidence>
<dbReference type="OrthoDB" id="199913at2759"/>
<evidence type="ECO:0000256" key="5">
    <source>
        <dbReference type="SAM" id="SignalP"/>
    </source>
</evidence>
<evidence type="ECO:0000313" key="8">
    <source>
        <dbReference type="Proteomes" id="UP000007110"/>
    </source>
</evidence>
<dbReference type="GO" id="GO:0016298">
    <property type="term" value="F:lipase activity"/>
    <property type="evidence" value="ECO:0000318"/>
    <property type="project" value="GO_Central"/>
</dbReference>
<evidence type="ECO:0000259" key="6">
    <source>
        <dbReference type="Pfam" id="PF00151"/>
    </source>
</evidence>
<dbReference type="Pfam" id="PF00151">
    <property type="entry name" value="Lipase"/>
    <property type="match status" value="1"/>
</dbReference>
<dbReference type="Proteomes" id="UP000007110">
    <property type="component" value="Unassembled WGS sequence"/>
</dbReference>